<keyword evidence="1" id="KW-1133">Transmembrane helix</keyword>
<dbReference type="AlphaFoldDB" id="A0A1F7HIZ2"/>
<protein>
    <submittedName>
        <fullName evidence="2">Uncharacterized protein</fullName>
    </submittedName>
</protein>
<reference evidence="2 3" key="1">
    <citation type="journal article" date="2016" name="Nat. Commun.">
        <title>Thousands of microbial genomes shed light on interconnected biogeochemical processes in an aquifer system.</title>
        <authorList>
            <person name="Anantharaman K."/>
            <person name="Brown C.T."/>
            <person name="Hug L.A."/>
            <person name="Sharon I."/>
            <person name="Castelle C.J."/>
            <person name="Probst A.J."/>
            <person name="Thomas B.C."/>
            <person name="Singh A."/>
            <person name="Wilkins M.J."/>
            <person name="Karaoz U."/>
            <person name="Brodie E.L."/>
            <person name="Williams K.H."/>
            <person name="Hubbard S.S."/>
            <person name="Banfield J.F."/>
        </authorList>
    </citation>
    <scope>NUCLEOTIDE SEQUENCE [LARGE SCALE GENOMIC DNA]</scope>
</reference>
<evidence type="ECO:0000256" key="1">
    <source>
        <dbReference type="SAM" id="Phobius"/>
    </source>
</evidence>
<dbReference type="Proteomes" id="UP000178098">
    <property type="component" value="Unassembled WGS sequence"/>
</dbReference>
<name>A0A1F7HIZ2_9BACT</name>
<comment type="caution">
    <text evidence="2">The sequence shown here is derived from an EMBL/GenBank/DDBJ whole genome shotgun (WGS) entry which is preliminary data.</text>
</comment>
<keyword evidence="1" id="KW-0812">Transmembrane</keyword>
<accession>A0A1F7HIZ2</accession>
<sequence length="131" mass="15002">MYVGDGLPIPGQLLERSRRMQEIIAFWTHTSPEQILRVMWSAQGYKFFDLWGTVIYSGVVLLMGYIEKERSRKFWLAVVALVSLIELIVDIPCAAGTGVKCVSEQVKLVNLMAVISGAYFVYYCWRRLMSK</sequence>
<keyword evidence="1" id="KW-0472">Membrane</keyword>
<organism evidence="2 3">
    <name type="scientific">Candidatus Roizmanbacteria bacterium RIFCSPHIGHO2_02_FULL_43_11</name>
    <dbReference type="NCBI Taxonomy" id="1802043"/>
    <lineage>
        <taxon>Bacteria</taxon>
        <taxon>Candidatus Roizmaniibacteriota</taxon>
    </lineage>
</organism>
<feature type="transmembrane region" description="Helical" evidence="1">
    <location>
        <begin position="74"/>
        <end position="99"/>
    </location>
</feature>
<feature type="transmembrane region" description="Helical" evidence="1">
    <location>
        <begin position="48"/>
        <end position="67"/>
    </location>
</feature>
<feature type="transmembrane region" description="Helical" evidence="1">
    <location>
        <begin position="105"/>
        <end position="125"/>
    </location>
</feature>
<evidence type="ECO:0000313" key="3">
    <source>
        <dbReference type="Proteomes" id="UP000178098"/>
    </source>
</evidence>
<gene>
    <name evidence="2" type="ORF">A3D08_03570</name>
</gene>
<dbReference type="EMBL" id="MFZT01000028">
    <property type="protein sequence ID" value="OGK31181.1"/>
    <property type="molecule type" value="Genomic_DNA"/>
</dbReference>
<proteinExistence type="predicted"/>
<evidence type="ECO:0000313" key="2">
    <source>
        <dbReference type="EMBL" id="OGK31181.1"/>
    </source>
</evidence>